<organism evidence="3 4">
    <name type="scientific">Pedobacter steynii</name>
    <dbReference type="NCBI Taxonomy" id="430522"/>
    <lineage>
        <taxon>Bacteria</taxon>
        <taxon>Pseudomonadati</taxon>
        <taxon>Bacteroidota</taxon>
        <taxon>Sphingobacteriia</taxon>
        <taxon>Sphingobacteriales</taxon>
        <taxon>Sphingobacteriaceae</taxon>
        <taxon>Pedobacter</taxon>
    </lineage>
</organism>
<reference evidence="4" key="1">
    <citation type="submission" date="2016-10" db="EMBL/GenBank/DDBJ databases">
        <authorList>
            <person name="Varghese N."/>
            <person name="Submissions S."/>
        </authorList>
    </citation>
    <scope>NUCLEOTIDE SEQUENCE [LARGE SCALE GENOMIC DNA]</scope>
    <source>
        <strain evidence="4">DSM 19110</strain>
    </source>
</reference>
<accession>A0A1G9RA67</accession>
<dbReference type="OrthoDB" id="7058419at2"/>
<feature type="repeat" description="TPR" evidence="1">
    <location>
        <begin position="98"/>
        <end position="131"/>
    </location>
</feature>
<dbReference type="Proteomes" id="UP000183200">
    <property type="component" value="Unassembled WGS sequence"/>
</dbReference>
<dbReference type="PROSITE" id="PS50005">
    <property type="entry name" value="TPR"/>
    <property type="match status" value="2"/>
</dbReference>
<dbReference type="Gene3D" id="1.25.40.10">
    <property type="entry name" value="Tetratricopeptide repeat domain"/>
    <property type="match status" value="1"/>
</dbReference>
<keyword evidence="4" id="KW-1185">Reference proteome</keyword>
<dbReference type="EMBL" id="FNGY01000003">
    <property type="protein sequence ID" value="SDM19295.1"/>
    <property type="molecule type" value="Genomic_DNA"/>
</dbReference>
<keyword evidence="2" id="KW-0812">Transmembrane</keyword>
<dbReference type="RefSeq" id="WP_074605826.1">
    <property type="nucleotide sequence ID" value="NZ_FNGY01000003.1"/>
</dbReference>
<dbReference type="AlphaFoldDB" id="A0A1G9RA67"/>
<protein>
    <submittedName>
        <fullName evidence="3">Tetratricopeptide repeat-containing protein</fullName>
    </submittedName>
</protein>
<evidence type="ECO:0000313" key="4">
    <source>
        <dbReference type="Proteomes" id="UP000183200"/>
    </source>
</evidence>
<dbReference type="SUPFAM" id="SSF48452">
    <property type="entry name" value="TPR-like"/>
    <property type="match status" value="1"/>
</dbReference>
<gene>
    <name evidence="3" type="ORF">SAMN05421820_103156</name>
</gene>
<keyword evidence="2" id="KW-1133">Transmembrane helix</keyword>
<evidence type="ECO:0000256" key="2">
    <source>
        <dbReference type="SAM" id="Phobius"/>
    </source>
</evidence>
<keyword evidence="1" id="KW-0802">TPR repeat</keyword>
<evidence type="ECO:0000313" key="3">
    <source>
        <dbReference type="EMBL" id="SDM19295.1"/>
    </source>
</evidence>
<evidence type="ECO:0000256" key="1">
    <source>
        <dbReference type="PROSITE-ProRule" id="PRU00339"/>
    </source>
</evidence>
<keyword evidence="2" id="KW-0472">Membrane</keyword>
<dbReference type="PANTHER" id="PTHR12558">
    <property type="entry name" value="CELL DIVISION CYCLE 16,23,27"/>
    <property type="match status" value="1"/>
</dbReference>
<dbReference type="Pfam" id="PF13181">
    <property type="entry name" value="TPR_8"/>
    <property type="match status" value="1"/>
</dbReference>
<dbReference type="SMART" id="SM00028">
    <property type="entry name" value="TPR"/>
    <property type="match status" value="3"/>
</dbReference>
<feature type="transmembrane region" description="Helical" evidence="2">
    <location>
        <begin position="12"/>
        <end position="30"/>
    </location>
</feature>
<dbReference type="InterPro" id="IPR019734">
    <property type="entry name" value="TPR_rpt"/>
</dbReference>
<sequence length="256" mass="29220">MTPQTLPCDMNLRGVIFVLVILFNTLFTSCGNAQSSQKARATLSAEKITYQEWKEEAKTNIRLLPKYGDLPKTEDQKDADNELINTYIKQEGTRNKASTALISLGFNYLYRGDIKTAMYRFNQAWLLDSTNVDIYWGFGAIYHSFGDYESAMMQYDAGLSIDPKNSRIITDKATVYMIGYYANNDQNKLNKAIVLLEQSYALDSKNQNTLFKLSICCFLKDDCKRAKKYYNECMNLGGQPITKEFTKALNEKCKGE</sequence>
<proteinExistence type="predicted"/>
<name>A0A1G9RA67_9SPHI</name>
<dbReference type="InterPro" id="IPR011990">
    <property type="entry name" value="TPR-like_helical_dom_sf"/>
</dbReference>
<dbReference type="PANTHER" id="PTHR12558:SF47">
    <property type="entry name" value="LIPOPOLYSACCHARIDE ASSEMBLY PROTEIN B"/>
    <property type="match status" value="1"/>
</dbReference>
<feature type="repeat" description="TPR" evidence="1">
    <location>
        <begin position="132"/>
        <end position="165"/>
    </location>
</feature>